<dbReference type="EMBL" id="JAHMHQ010000021">
    <property type="protein sequence ID" value="KAK1625207.1"/>
    <property type="molecule type" value="Genomic_DNA"/>
</dbReference>
<proteinExistence type="predicted"/>
<dbReference type="AlphaFoldDB" id="A0AAI9ZJ49"/>
<accession>A0AAI9ZJ49</accession>
<name>A0AAI9ZJ49_9PEZI</name>
<evidence type="ECO:0000256" key="2">
    <source>
        <dbReference type="SAM" id="MobiDB-lite"/>
    </source>
</evidence>
<gene>
    <name evidence="4" type="ORF">BDP81DRAFT_436363</name>
</gene>
<evidence type="ECO:0000313" key="4">
    <source>
        <dbReference type="EMBL" id="KAK1625207.1"/>
    </source>
</evidence>
<dbReference type="Proteomes" id="UP001243989">
    <property type="component" value="Unassembled WGS sequence"/>
</dbReference>
<dbReference type="GeneID" id="85475988"/>
<sequence length="380" mass="44351">MRRHLQASQSTMNTAVNVQVLEQCIASGQLSREIYDRLDAEERSFIANYEKRSEAIEDLIKQLHGHITKEHATTRETITNTIGMMETNDRQRQARENLLESLKYPRMNESKNTIHEKHDGTFEWVFEGLDSSEYSTSDSELHDHSDSETTSDTDDPECWLRRQRREKVAEARRNQTNADLLGWLQGDISGTFWISGKPGSGKSTFVKSIMPDKQTLISLSKWRSRPEIITHFFWKPGTLLQQNFQGLLRSFLHQVLRIDVDVCAQFLRKTPGLRRKHDETDWDMKELKRHLLLALHSSNRSYLIILDGLDEMAKTIPRTGRAFRLPGRIDERRAGKTLPFKSPRKNSLGQVLFLSTLTNARCELRKYLRFHYEFPQWHEP</sequence>
<organism evidence="4 5">
    <name type="scientific">Colletotrichum phormii</name>
    <dbReference type="NCBI Taxonomy" id="359342"/>
    <lineage>
        <taxon>Eukaryota</taxon>
        <taxon>Fungi</taxon>
        <taxon>Dikarya</taxon>
        <taxon>Ascomycota</taxon>
        <taxon>Pezizomycotina</taxon>
        <taxon>Sordariomycetes</taxon>
        <taxon>Hypocreomycetidae</taxon>
        <taxon>Glomerellales</taxon>
        <taxon>Glomerellaceae</taxon>
        <taxon>Colletotrichum</taxon>
        <taxon>Colletotrichum acutatum species complex</taxon>
    </lineage>
</organism>
<reference evidence="4" key="1">
    <citation type="submission" date="2021-06" db="EMBL/GenBank/DDBJ databases">
        <title>Comparative genomics, transcriptomics and evolutionary studies reveal genomic signatures of adaptation to plant cell wall in hemibiotrophic fungi.</title>
        <authorList>
            <consortium name="DOE Joint Genome Institute"/>
            <person name="Baroncelli R."/>
            <person name="Diaz J.F."/>
            <person name="Benocci T."/>
            <person name="Peng M."/>
            <person name="Battaglia E."/>
            <person name="Haridas S."/>
            <person name="Andreopoulos W."/>
            <person name="Labutti K."/>
            <person name="Pangilinan J."/>
            <person name="Floch G.L."/>
            <person name="Makela M.R."/>
            <person name="Henrissat B."/>
            <person name="Grigoriev I.V."/>
            <person name="Crouch J.A."/>
            <person name="De Vries R.P."/>
            <person name="Sukno S.A."/>
            <person name="Thon M.R."/>
        </authorList>
    </citation>
    <scope>NUCLEOTIDE SEQUENCE</scope>
    <source>
        <strain evidence="4">CBS 102054</strain>
    </source>
</reference>
<feature type="region of interest" description="Disordered" evidence="2">
    <location>
        <begin position="135"/>
        <end position="158"/>
    </location>
</feature>
<dbReference type="PANTHER" id="PTHR10039:SF5">
    <property type="entry name" value="NACHT DOMAIN-CONTAINING PROTEIN"/>
    <property type="match status" value="1"/>
</dbReference>
<comment type="caution">
    <text evidence="4">The sequence shown here is derived from an EMBL/GenBank/DDBJ whole genome shotgun (WGS) entry which is preliminary data.</text>
</comment>
<keyword evidence="5" id="KW-1185">Reference proteome</keyword>
<feature type="domain" description="Nephrocystin 3-like N-terminal" evidence="3">
    <location>
        <begin position="180"/>
        <end position="314"/>
    </location>
</feature>
<dbReference type="InterPro" id="IPR056884">
    <property type="entry name" value="NPHP3-like_N"/>
</dbReference>
<evidence type="ECO:0000256" key="1">
    <source>
        <dbReference type="ARBA" id="ARBA00022737"/>
    </source>
</evidence>
<dbReference type="RefSeq" id="XP_060441202.1">
    <property type="nucleotide sequence ID" value="XM_060591126.1"/>
</dbReference>
<evidence type="ECO:0000313" key="5">
    <source>
        <dbReference type="Proteomes" id="UP001243989"/>
    </source>
</evidence>
<dbReference type="SUPFAM" id="SSF52540">
    <property type="entry name" value="P-loop containing nucleoside triphosphate hydrolases"/>
    <property type="match status" value="1"/>
</dbReference>
<dbReference type="PANTHER" id="PTHR10039">
    <property type="entry name" value="AMELOGENIN"/>
    <property type="match status" value="1"/>
</dbReference>
<dbReference type="Pfam" id="PF24883">
    <property type="entry name" value="NPHP3_N"/>
    <property type="match status" value="1"/>
</dbReference>
<evidence type="ECO:0000259" key="3">
    <source>
        <dbReference type="Pfam" id="PF24883"/>
    </source>
</evidence>
<protein>
    <recommendedName>
        <fullName evidence="3">Nephrocystin 3-like N-terminal domain-containing protein</fullName>
    </recommendedName>
</protein>
<keyword evidence="1" id="KW-0677">Repeat</keyword>
<dbReference type="InterPro" id="IPR027417">
    <property type="entry name" value="P-loop_NTPase"/>
</dbReference>
<dbReference type="Gene3D" id="3.40.50.300">
    <property type="entry name" value="P-loop containing nucleotide triphosphate hydrolases"/>
    <property type="match status" value="1"/>
</dbReference>